<sequence>MSERYSFRRSTLFQKLPPHIPGGSPRDPTPRIRLNIEDLDLTKSYVRTLVPPQRPVRVKKDRPWAKWTGATPLTDPAQFPPGWHMNEDDLEINDIDGQIQRCHERIAENIMPRVFQQRLAEYTVAKAQNYLMKFPGSDGLSWDTIERVHTLEAMKTELANTTDKYEQLPNIDALLNAYKAGNLEWHTGLVTYWSRGIQICQPRPFDWDEFEAINTHYKGDKGFWTEGISGPGSGSSYTTITINPTRIPRGLIGIKLALRLPGVAWFAELDFIYDTGANMMSIFEGDLSTLLGPFGATGRPSIPLIGLGSVNTGGGTVSKQYIVMEVTILDGNRDRMTAWTRTICALNSGDWTPGGVPRLDGPIVRDLLYTGSAPNGLRQINIATTKSQLNLMDLDLVAHPPPHNPRTRHMVPPPPGMLANTPGLWLLGGGQATMPQAGPGVAP</sequence>
<dbReference type="Proteomes" id="UP000191342">
    <property type="component" value="Unassembled WGS sequence"/>
</dbReference>
<reference evidence="3" key="1">
    <citation type="journal article" date="2017" name="Nat. Microbiol.">
        <title>Global analysis of biosynthetic gene clusters reveals vast potential of secondary metabolite production in Penicillium species.</title>
        <authorList>
            <person name="Nielsen J.C."/>
            <person name="Grijseels S."/>
            <person name="Prigent S."/>
            <person name="Ji B."/>
            <person name="Dainat J."/>
            <person name="Nielsen K.F."/>
            <person name="Frisvad J.C."/>
            <person name="Workman M."/>
            <person name="Nielsen J."/>
        </authorList>
    </citation>
    <scope>NUCLEOTIDE SEQUENCE [LARGE SCALE GENOMIC DNA]</scope>
    <source>
        <strain evidence="3">IBT 14082</strain>
    </source>
</reference>
<dbReference type="AlphaFoldDB" id="A0A1V6TX08"/>
<comment type="caution">
    <text evidence="2">The sequence shown here is derived from an EMBL/GenBank/DDBJ whole genome shotgun (WGS) entry which is preliminary data.</text>
</comment>
<protein>
    <submittedName>
        <fullName evidence="2">Uncharacterized protein</fullName>
    </submittedName>
</protein>
<evidence type="ECO:0000256" key="1">
    <source>
        <dbReference type="SAM" id="MobiDB-lite"/>
    </source>
</evidence>
<gene>
    <name evidence="2" type="ORF">PENFLA_c002G03843</name>
</gene>
<evidence type="ECO:0000313" key="3">
    <source>
        <dbReference type="Proteomes" id="UP000191342"/>
    </source>
</evidence>
<feature type="region of interest" description="Disordered" evidence="1">
    <location>
        <begin position="1"/>
        <end position="30"/>
    </location>
</feature>
<evidence type="ECO:0000313" key="2">
    <source>
        <dbReference type="EMBL" id="OQE30801.1"/>
    </source>
</evidence>
<name>A0A1V6TX08_9EURO</name>
<dbReference type="OrthoDB" id="4329446at2759"/>
<proteinExistence type="predicted"/>
<keyword evidence="3" id="KW-1185">Reference proteome</keyword>
<organism evidence="2 3">
    <name type="scientific">Penicillium flavigenum</name>
    <dbReference type="NCBI Taxonomy" id="254877"/>
    <lineage>
        <taxon>Eukaryota</taxon>
        <taxon>Fungi</taxon>
        <taxon>Dikarya</taxon>
        <taxon>Ascomycota</taxon>
        <taxon>Pezizomycotina</taxon>
        <taxon>Eurotiomycetes</taxon>
        <taxon>Eurotiomycetidae</taxon>
        <taxon>Eurotiales</taxon>
        <taxon>Aspergillaceae</taxon>
        <taxon>Penicillium</taxon>
    </lineage>
</organism>
<dbReference type="STRING" id="254877.A0A1V6TX08"/>
<dbReference type="EMBL" id="MLQL01000002">
    <property type="protein sequence ID" value="OQE30801.1"/>
    <property type="molecule type" value="Genomic_DNA"/>
</dbReference>
<accession>A0A1V6TX08</accession>